<dbReference type="Gene3D" id="3.40.50.720">
    <property type="entry name" value="NAD(P)-binding Rossmann-like Domain"/>
    <property type="match status" value="1"/>
</dbReference>
<dbReference type="PIRSF" id="PIRSF001109">
    <property type="entry name" value="Ad_hcy_hydrolase"/>
    <property type="match status" value="1"/>
</dbReference>
<protein>
    <recommendedName>
        <fullName evidence="5">Adenosylhomocysteinase</fullName>
        <ecNumber evidence="5">3.13.2.1</ecNumber>
    </recommendedName>
    <alternativeName>
        <fullName evidence="5">S-adenosyl-L-homocysteine hydrolase</fullName>
        <shortName evidence="5">AdoHcyase</shortName>
    </alternativeName>
</protein>
<reference evidence="11" key="1">
    <citation type="submission" date="2017-03" db="EMBL/GenBank/DDBJ databases">
        <authorList>
            <person name="Afonso C.L."/>
            <person name="Miller P.J."/>
            <person name="Scott M.A."/>
            <person name="Spackman E."/>
            <person name="Goraichik I."/>
            <person name="Dimitrov K.M."/>
            <person name="Suarez D.L."/>
            <person name="Swayne D.E."/>
        </authorList>
    </citation>
    <scope>NUCLEOTIDE SEQUENCE [LARGE SCALE GENOMIC DNA]</scope>
    <source>
        <strain evidence="11">CECT 8397</strain>
    </source>
</reference>
<dbReference type="PROSITE" id="PS00738">
    <property type="entry name" value="ADOHCYASE_1"/>
    <property type="match status" value="1"/>
</dbReference>
<keyword evidence="5" id="KW-0963">Cytoplasm</keyword>
<dbReference type="GO" id="GO:0071269">
    <property type="term" value="P:L-homocysteine biosynthetic process"/>
    <property type="evidence" value="ECO:0007669"/>
    <property type="project" value="UniProtKB-UniRule"/>
</dbReference>
<evidence type="ECO:0000313" key="12">
    <source>
        <dbReference type="Proteomes" id="UP000193623"/>
    </source>
</evidence>
<feature type="binding site" evidence="5 6">
    <location>
        <position position="218"/>
    </location>
    <ligand>
        <name>substrate</name>
    </ligand>
</feature>
<feature type="binding site" evidence="5 7">
    <location>
        <begin position="189"/>
        <end position="191"/>
    </location>
    <ligand>
        <name>NAD(+)</name>
        <dbReference type="ChEBI" id="CHEBI:57540"/>
    </ligand>
</feature>
<dbReference type="GO" id="GO:0006730">
    <property type="term" value="P:one-carbon metabolic process"/>
    <property type="evidence" value="ECO:0007669"/>
    <property type="project" value="UniProtKB-UniRule"/>
</dbReference>
<evidence type="ECO:0000256" key="4">
    <source>
        <dbReference type="ARBA" id="ARBA00023027"/>
    </source>
</evidence>
<feature type="binding site" evidence="7">
    <location>
        <position position="383"/>
    </location>
    <ligand>
        <name>NAD(+)</name>
        <dbReference type="ChEBI" id="CHEBI:57540"/>
    </ligand>
</feature>
<feature type="binding site" evidence="5">
    <location>
        <begin position="252"/>
        <end position="257"/>
    </location>
    <ligand>
        <name>NAD(+)</name>
        <dbReference type="ChEBI" id="CHEBI:57540"/>
    </ligand>
</feature>
<evidence type="ECO:0000256" key="5">
    <source>
        <dbReference type="HAMAP-Rule" id="MF_00563"/>
    </source>
</evidence>
<feature type="binding site" evidence="5">
    <location>
        <position position="223"/>
    </location>
    <ligand>
        <name>NAD(+)</name>
        <dbReference type="ChEBI" id="CHEBI:57540"/>
    </ligand>
</feature>
<dbReference type="InterPro" id="IPR042172">
    <property type="entry name" value="Adenosylhomocyst_ase-like_sf"/>
</dbReference>
<feature type="binding site" evidence="5 6">
    <location>
        <position position="128"/>
    </location>
    <ligand>
        <name>substrate</name>
    </ligand>
</feature>
<feature type="binding site" evidence="5 7">
    <location>
        <position position="376"/>
    </location>
    <ligand>
        <name>NAD(+)</name>
        <dbReference type="ChEBI" id="CHEBI:57540"/>
    </ligand>
</feature>
<dbReference type="SMART" id="SM00997">
    <property type="entry name" value="AdoHcyase_NAD"/>
    <property type="match status" value="1"/>
</dbReference>
<evidence type="ECO:0000256" key="3">
    <source>
        <dbReference type="ARBA" id="ARBA00022801"/>
    </source>
</evidence>
<dbReference type="InterPro" id="IPR020082">
    <property type="entry name" value="S-Ado-L-homoCys_hydrolase_CS"/>
</dbReference>
<dbReference type="InterPro" id="IPR000043">
    <property type="entry name" value="Adenosylhomocysteinase-like"/>
</dbReference>
<dbReference type="Proteomes" id="UP000193623">
    <property type="component" value="Unassembled WGS sequence"/>
</dbReference>
<feature type="binding site" evidence="7">
    <location>
        <begin position="254"/>
        <end position="259"/>
    </location>
    <ligand>
        <name>NAD(+)</name>
        <dbReference type="ChEBI" id="CHEBI:57540"/>
    </ligand>
</feature>
<feature type="binding site" evidence="5 6">
    <location>
        <position position="222"/>
    </location>
    <ligand>
        <name>substrate</name>
    </ligand>
</feature>
<keyword evidence="2 5" id="KW-0554">One-carbon metabolism</keyword>
<keyword evidence="3 5" id="KW-0378">Hydrolase</keyword>
<feature type="binding site" evidence="5 6">
    <location>
        <position position="55"/>
    </location>
    <ligand>
        <name>substrate</name>
    </ligand>
</feature>
<evidence type="ECO:0000256" key="7">
    <source>
        <dbReference type="PIRSR" id="PIRSR001109-2"/>
    </source>
</evidence>
<comment type="function">
    <text evidence="5">May play a key role in the regulation of the intracellular concentration of adenosylhomocysteine.</text>
</comment>
<dbReference type="HAMAP" id="MF_00563">
    <property type="entry name" value="AdoHcyase"/>
    <property type="match status" value="1"/>
</dbReference>
<comment type="subcellular location">
    <subcellularLocation>
        <location evidence="5">Cytoplasm</location>
    </subcellularLocation>
</comment>
<dbReference type="SMART" id="SM00996">
    <property type="entry name" value="AdoHcyase"/>
    <property type="match status" value="1"/>
</dbReference>
<accession>A0A1Y5S5Z2</accession>
<keyword evidence="12" id="KW-1185">Reference proteome</keyword>
<gene>
    <name evidence="11" type="primary">ahcY_3</name>
    <name evidence="5" type="synonym">ahcY</name>
    <name evidence="11" type="ORF">PSJ8397_01589</name>
</gene>
<dbReference type="SUPFAM" id="SSF51735">
    <property type="entry name" value="NAD(P)-binding Rossmann-fold domains"/>
    <property type="match status" value="1"/>
</dbReference>
<feature type="binding site" evidence="5">
    <location>
        <position position="310"/>
    </location>
    <ligand>
        <name>NAD(+)</name>
        <dbReference type="ChEBI" id="CHEBI:57540"/>
    </ligand>
</feature>
<dbReference type="EC" id="3.13.2.1" evidence="5"/>
<evidence type="ECO:0000259" key="10">
    <source>
        <dbReference type="SMART" id="SM00997"/>
    </source>
</evidence>
<evidence type="ECO:0000256" key="8">
    <source>
        <dbReference type="RuleBase" id="RU000548"/>
    </source>
</evidence>
<dbReference type="CDD" id="cd00401">
    <property type="entry name" value="SAHH"/>
    <property type="match status" value="1"/>
</dbReference>
<dbReference type="PROSITE" id="PS00739">
    <property type="entry name" value="ADOHCYASE_2"/>
    <property type="match status" value="1"/>
</dbReference>
<dbReference type="OrthoDB" id="9802717at2"/>
<comment type="similarity">
    <text evidence="1 5 9">Belongs to the adenosylhomocysteinase family.</text>
</comment>
<dbReference type="Pfam" id="PF05221">
    <property type="entry name" value="AdoHcyase"/>
    <property type="match status" value="1"/>
</dbReference>
<organism evidence="11 12">
    <name type="scientific">Pseudooctadecabacter jejudonensis</name>
    <dbReference type="NCBI Taxonomy" id="1391910"/>
    <lineage>
        <taxon>Bacteria</taxon>
        <taxon>Pseudomonadati</taxon>
        <taxon>Pseudomonadota</taxon>
        <taxon>Alphaproteobacteria</taxon>
        <taxon>Rhodobacterales</taxon>
        <taxon>Paracoccaceae</taxon>
        <taxon>Pseudooctadecabacter</taxon>
    </lineage>
</organism>
<evidence type="ECO:0000256" key="9">
    <source>
        <dbReference type="RuleBase" id="RU004166"/>
    </source>
</evidence>
<dbReference type="NCBIfam" id="NF004005">
    <property type="entry name" value="PRK05476.2-3"/>
    <property type="match status" value="1"/>
</dbReference>
<dbReference type="Pfam" id="PF00670">
    <property type="entry name" value="AdoHcyase_NAD"/>
    <property type="match status" value="1"/>
</dbReference>
<name>A0A1Y5S5Z2_9RHOB</name>
<comment type="pathway">
    <text evidence="5 8">Amino-acid biosynthesis; L-homocysteine biosynthesis; L-homocysteine from S-adenosyl-L-homocysteine: step 1/1.</text>
</comment>
<comment type="cofactor">
    <cofactor evidence="5 7 8">
        <name>NAD(+)</name>
        <dbReference type="ChEBI" id="CHEBI:57540"/>
    </cofactor>
    <text evidence="5 7 8">Binds 1 NAD(+) per subunit.</text>
</comment>
<evidence type="ECO:0000256" key="6">
    <source>
        <dbReference type="PIRSR" id="PIRSR001109-1"/>
    </source>
</evidence>
<dbReference type="InterPro" id="IPR036291">
    <property type="entry name" value="NAD(P)-bd_dom_sf"/>
</dbReference>
<dbReference type="UniPathway" id="UPA00314">
    <property type="reaction ID" value="UER00076"/>
</dbReference>
<dbReference type="SUPFAM" id="SSF52283">
    <property type="entry name" value="Formate/glycerate dehydrogenase catalytic domain-like"/>
    <property type="match status" value="1"/>
</dbReference>
<evidence type="ECO:0000313" key="11">
    <source>
        <dbReference type="EMBL" id="SLN33204.1"/>
    </source>
</evidence>
<dbReference type="RefSeq" id="WP_085864016.1">
    <property type="nucleotide sequence ID" value="NZ_FWFT01000002.1"/>
</dbReference>
<keyword evidence="4 5" id="KW-0520">NAD</keyword>
<feature type="domain" description="S-adenosyl-L-homocysteine hydrolase NAD binding" evidence="10">
    <location>
        <begin position="223"/>
        <end position="382"/>
    </location>
</feature>
<dbReference type="FunFam" id="3.40.50.720:FF:000004">
    <property type="entry name" value="Adenosylhomocysteinase"/>
    <property type="match status" value="1"/>
</dbReference>
<evidence type="ECO:0000256" key="1">
    <source>
        <dbReference type="ARBA" id="ARBA00007122"/>
    </source>
</evidence>
<feature type="binding site" evidence="5 7">
    <location>
        <position position="275"/>
    </location>
    <ligand>
        <name>NAD(+)</name>
        <dbReference type="ChEBI" id="CHEBI:57540"/>
    </ligand>
</feature>
<dbReference type="EMBL" id="FWFT01000002">
    <property type="protein sequence ID" value="SLN33204.1"/>
    <property type="molecule type" value="Genomic_DNA"/>
</dbReference>
<dbReference type="AlphaFoldDB" id="A0A1Y5S5Z2"/>
<feature type="binding site" evidence="5 6">
    <location>
        <position position="188"/>
    </location>
    <ligand>
        <name>substrate</name>
    </ligand>
</feature>
<evidence type="ECO:0000256" key="2">
    <source>
        <dbReference type="ARBA" id="ARBA00022563"/>
    </source>
</evidence>
<sequence>MAKDYIVKDIELAAFGRRELDIAETEMPGLMACREEYGESKPLKGARIVGSLHMTIQTAVLIETLVELGADVRWASCNIFSTQDHAAAAIAEAGVPVFAIKGQSLEEHWDYLDKSFLFDDGPNMILDDGGDATLYILFGARMEAGEDVIAVPQSEEEAVIKAQIEKRMKASPGWFTKMREQIKGVSEETTTGVHRLYDLHKKGQLPFPAINVNDSVTKSKFDNKYGCKESLVDGIRRATDTMMAGKVAVVMGYGDVGKGSAASLAGAGARVIVTEVDPICALQAAMDGFQVTTLDEVVSTADIFITTTGNKDVIRIEHMREMKDMAIVGNIGHFDNEIQVANLKNHKWTNIKEQVDMIEMPNGNRLILLSEGRLLNLGNATGHPSFVMSASFTNQVLAQIELWTKGDEYQPGVYILPKHLDEKVARLHLDRIGVKLSKLDPDQAAYIGVSPEGPFKPEHYRY</sequence>
<dbReference type="GO" id="GO:0033353">
    <property type="term" value="P:S-adenosylmethionine cycle"/>
    <property type="evidence" value="ECO:0007669"/>
    <property type="project" value="TreeGrafter"/>
</dbReference>
<dbReference type="GO" id="GO:0005829">
    <property type="term" value="C:cytosol"/>
    <property type="evidence" value="ECO:0007669"/>
    <property type="project" value="TreeGrafter"/>
</dbReference>
<comment type="catalytic activity">
    <reaction evidence="5 8">
        <text>S-adenosyl-L-homocysteine + H2O = L-homocysteine + adenosine</text>
        <dbReference type="Rhea" id="RHEA:21708"/>
        <dbReference type="ChEBI" id="CHEBI:15377"/>
        <dbReference type="ChEBI" id="CHEBI:16335"/>
        <dbReference type="ChEBI" id="CHEBI:57856"/>
        <dbReference type="ChEBI" id="CHEBI:58199"/>
        <dbReference type="EC" id="3.13.2.1"/>
    </reaction>
</comment>
<proteinExistence type="inferred from homology"/>
<dbReference type="GO" id="GO:0004013">
    <property type="term" value="F:adenosylhomocysteinase activity"/>
    <property type="evidence" value="ECO:0007669"/>
    <property type="project" value="UniProtKB-UniRule"/>
</dbReference>
<dbReference type="NCBIfam" id="TIGR00936">
    <property type="entry name" value="ahcY"/>
    <property type="match status" value="1"/>
</dbReference>
<dbReference type="PANTHER" id="PTHR23420:SF0">
    <property type="entry name" value="ADENOSYLHOMOCYSTEINASE"/>
    <property type="match status" value="1"/>
</dbReference>
<dbReference type="PANTHER" id="PTHR23420">
    <property type="entry name" value="ADENOSYLHOMOCYSTEINASE"/>
    <property type="match status" value="1"/>
</dbReference>
<feature type="binding site" evidence="5 7">
    <location>
        <begin position="331"/>
        <end position="333"/>
    </location>
    <ligand>
        <name>NAD(+)</name>
        <dbReference type="ChEBI" id="CHEBI:57540"/>
    </ligand>
</feature>
<dbReference type="InterPro" id="IPR015878">
    <property type="entry name" value="Ado_hCys_hydrolase_NAD-bd"/>
</dbReference>
<dbReference type="Gene3D" id="3.40.50.1480">
    <property type="entry name" value="Adenosylhomocysteinase-like"/>
    <property type="match status" value="1"/>
</dbReference>